<evidence type="ECO:0000313" key="3">
    <source>
        <dbReference type="Proteomes" id="UP000306985"/>
    </source>
</evidence>
<dbReference type="Proteomes" id="UP000306985">
    <property type="component" value="Unassembled WGS sequence"/>
</dbReference>
<dbReference type="InterPro" id="IPR036291">
    <property type="entry name" value="NAD(P)-bd_dom_sf"/>
</dbReference>
<dbReference type="Gene3D" id="3.40.50.720">
    <property type="entry name" value="NAD(P)-binding Rossmann-like Domain"/>
    <property type="match status" value="1"/>
</dbReference>
<dbReference type="OrthoDB" id="5510591at2"/>
<gene>
    <name evidence="2" type="ORF">FDO65_10445</name>
</gene>
<sequence length="288" mass="29651">MTIVLTGATGQLGRLTLDELLTRGVAAADILATGRSAEKLAELKPLGVRTAQLDYSDPASLDAAFAGADVLLFVSGSEVGQRVPQHTAVIDAAVRAGVGHVVYTSAPHADSTSLILAPEHAVTEKALADSGLSVTVLRNNWYHENYGQALAQASQTGVYLASTGTGRVASAARADYAAALAAVATQPQVRGRVYELSGDVAWDGDDFAAAATQALGRPVVYRSVSSDEHAKILTTAGLPEQLIGFLVALDANIAAGDLADATDDLRTLIGRPTTPLVDGLRALATQIA</sequence>
<organism evidence="2 3">
    <name type="scientific">Nakamurella flava</name>
    <dbReference type="NCBI Taxonomy" id="2576308"/>
    <lineage>
        <taxon>Bacteria</taxon>
        <taxon>Bacillati</taxon>
        <taxon>Actinomycetota</taxon>
        <taxon>Actinomycetes</taxon>
        <taxon>Nakamurellales</taxon>
        <taxon>Nakamurellaceae</taxon>
        <taxon>Nakamurella</taxon>
    </lineage>
</organism>
<evidence type="ECO:0000259" key="1">
    <source>
        <dbReference type="Pfam" id="PF13460"/>
    </source>
</evidence>
<protein>
    <submittedName>
        <fullName evidence="2">SDR family oxidoreductase</fullName>
    </submittedName>
</protein>
<dbReference type="AlphaFoldDB" id="A0A4U6QPC2"/>
<dbReference type="RefSeq" id="WP_137449231.1">
    <property type="nucleotide sequence ID" value="NZ_SZZH01000001.1"/>
</dbReference>
<dbReference type="Pfam" id="PF13460">
    <property type="entry name" value="NAD_binding_10"/>
    <property type="match status" value="1"/>
</dbReference>
<keyword evidence="3" id="KW-1185">Reference proteome</keyword>
<dbReference type="CDD" id="cd05269">
    <property type="entry name" value="TMR_SDR_a"/>
    <property type="match status" value="1"/>
</dbReference>
<dbReference type="PANTHER" id="PTHR47129:SF1">
    <property type="entry name" value="NMRA-LIKE DOMAIN-CONTAINING PROTEIN"/>
    <property type="match status" value="1"/>
</dbReference>
<feature type="domain" description="NAD(P)-binding" evidence="1">
    <location>
        <begin position="7"/>
        <end position="187"/>
    </location>
</feature>
<dbReference type="InterPro" id="IPR016040">
    <property type="entry name" value="NAD(P)-bd_dom"/>
</dbReference>
<proteinExistence type="predicted"/>
<name>A0A4U6QPC2_9ACTN</name>
<accession>A0A4U6QPC2</accession>
<dbReference type="SUPFAM" id="SSF51735">
    <property type="entry name" value="NAD(P)-binding Rossmann-fold domains"/>
    <property type="match status" value="1"/>
</dbReference>
<dbReference type="Gene3D" id="3.90.25.10">
    <property type="entry name" value="UDP-galactose 4-epimerase, domain 1"/>
    <property type="match status" value="1"/>
</dbReference>
<reference evidence="2 3" key="1">
    <citation type="submission" date="2019-05" db="EMBL/GenBank/DDBJ databases">
        <title>Nakamurella sp. N5BH11, whole genome shotgun sequence.</title>
        <authorList>
            <person name="Tuo L."/>
        </authorList>
    </citation>
    <scope>NUCLEOTIDE SEQUENCE [LARGE SCALE GENOMIC DNA]</scope>
    <source>
        <strain evidence="2 3">N5BH11</strain>
    </source>
</reference>
<dbReference type="PANTHER" id="PTHR47129">
    <property type="entry name" value="QUINONE OXIDOREDUCTASE 2"/>
    <property type="match status" value="1"/>
</dbReference>
<dbReference type="EMBL" id="SZZH01000001">
    <property type="protein sequence ID" value="TKV61926.1"/>
    <property type="molecule type" value="Genomic_DNA"/>
</dbReference>
<evidence type="ECO:0000313" key="2">
    <source>
        <dbReference type="EMBL" id="TKV61926.1"/>
    </source>
</evidence>
<dbReference type="InterPro" id="IPR052718">
    <property type="entry name" value="NmrA-type_oxidoreductase"/>
</dbReference>
<comment type="caution">
    <text evidence="2">The sequence shown here is derived from an EMBL/GenBank/DDBJ whole genome shotgun (WGS) entry which is preliminary data.</text>
</comment>